<evidence type="ECO:0000256" key="1">
    <source>
        <dbReference type="ARBA" id="ARBA00023172"/>
    </source>
</evidence>
<dbReference type="GO" id="GO:0003677">
    <property type="term" value="F:DNA binding"/>
    <property type="evidence" value="ECO:0007669"/>
    <property type="project" value="InterPro"/>
</dbReference>
<dbReference type="Pfam" id="PF00589">
    <property type="entry name" value="Phage_integrase"/>
    <property type="match status" value="1"/>
</dbReference>
<evidence type="ECO:0000259" key="2">
    <source>
        <dbReference type="PROSITE" id="PS51898"/>
    </source>
</evidence>
<dbReference type="CDD" id="cd00397">
    <property type="entry name" value="DNA_BRE_C"/>
    <property type="match status" value="1"/>
</dbReference>
<gene>
    <name evidence="3" type="ORF">S01H1_55491</name>
</gene>
<keyword evidence="1" id="KW-0233">DNA recombination</keyword>
<feature type="non-terminal residue" evidence="3">
    <location>
        <position position="1"/>
    </location>
</feature>
<proteinExistence type="predicted"/>
<reference evidence="3" key="1">
    <citation type="journal article" date="2014" name="Front. Microbiol.">
        <title>High frequency of phylogenetically diverse reductive dehalogenase-homologous genes in deep subseafloor sedimentary metagenomes.</title>
        <authorList>
            <person name="Kawai M."/>
            <person name="Futagami T."/>
            <person name="Toyoda A."/>
            <person name="Takaki Y."/>
            <person name="Nishi S."/>
            <person name="Hori S."/>
            <person name="Arai W."/>
            <person name="Tsubouchi T."/>
            <person name="Morono Y."/>
            <person name="Uchiyama I."/>
            <person name="Ito T."/>
            <person name="Fujiyama A."/>
            <person name="Inagaki F."/>
            <person name="Takami H."/>
        </authorList>
    </citation>
    <scope>NUCLEOTIDE SEQUENCE</scope>
    <source>
        <strain evidence="3">Expedition CK06-06</strain>
    </source>
</reference>
<dbReference type="Gene3D" id="1.10.443.10">
    <property type="entry name" value="Intergrase catalytic core"/>
    <property type="match status" value="1"/>
</dbReference>
<dbReference type="InterPro" id="IPR011010">
    <property type="entry name" value="DNA_brk_join_enz"/>
</dbReference>
<name>X0W498_9ZZZZ</name>
<accession>X0W498</accession>
<organism evidence="3">
    <name type="scientific">marine sediment metagenome</name>
    <dbReference type="NCBI Taxonomy" id="412755"/>
    <lineage>
        <taxon>unclassified sequences</taxon>
        <taxon>metagenomes</taxon>
        <taxon>ecological metagenomes</taxon>
    </lineage>
</organism>
<dbReference type="InterPro" id="IPR002104">
    <property type="entry name" value="Integrase_catalytic"/>
</dbReference>
<sequence>NVLRTFKAHCRHARIATSHKLTVHCLRKSYAQNLADAGTPIHTLKKLMGHSSVKTLECFYIRSSDANEAKARKVLDGLFPSEPERAVVPADSAVNRPS</sequence>
<dbReference type="InterPro" id="IPR013762">
    <property type="entry name" value="Integrase-like_cat_sf"/>
</dbReference>
<feature type="domain" description="Tyr recombinase" evidence="2">
    <location>
        <begin position="1"/>
        <end position="73"/>
    </location>
</feature>
<dbReference type="PROSITE" id="PS51898">
    <property type="entry name" value="TYR_RECOMBINASE"/>
    <property type="match status" value="1"/>
</dbReference>
<protein>
    <recommendedName>
        <fullName evidence="2">Tyr recombinase domain-containing protein</fullName>
    </recommendedName>
</protein>
<dbReference type="EMBL" id="BARS01036076">
    <property type="protein sequence ID" value="GAG25679.1"/>
    <property type="molecule type" value="Genomic_DNA"/>
</dbReference>
<dbReference type="SUPFAM" id="SSF56349">
    <property type="entry name" value="DNA breaking-rejoining enzymes"/>
    <property type="match status" value="1"/>
</dbReference>
<comment type="caution">
    <text evidence="3">The sequence shown here is derived from an EMBL/GenBank/DDBJ whole genome shotgun (WGS) entry which is preliminary data.</text>
</comment>
<dbReference type="GO" id="GO:0015074">
    <property type="term" value="P:DNA integration"/>
    <property type="evidence" value="ECO:0007669"/>
    <property type="project" value="InterPro"/>
</dbReference>
<dbReference type="AlphaFoldDB" id="X0W498"/>
<evidence type="ECO:0000313" key="3">
    <source>
        <dbReference type="EMBL" id="GAG25679.1"/>
    </source>
</evidence>
<dbReference type="GO" id="GO:0006310">
    <property type="term" value="P:DNA recombination"/>
    <property type="evidence" value="ECO:0007669"/>
    <property type="project" value="UniProtKB-KW"/>
</dbReference>